<evidence type="ECO:0000313" key="1">
    <source>
        <dbReference type="EMBL" id="MFJ1338750.1"/>
    </source>
</evidence>
<evidence type="ECO:0000313" key="2">
    <source>
        <dbReference type="Proteomes" id="UP001615411"/>
    </source>
</evidence>
<comment type="caution">
    <text evidence="1">The sequence shown here is derived from an EMBL/GenBank/DDBJ whole genome shotgun (WGS) entry which is preliminary data.</text>
</comment>
<sequence length="136" mass="14735">MTNPSVIVLTGFVAWALALLILMELLRGYLVFFKGVAANQFTPDNANLSPFMQRLARAHLNCVEGLPIFGGLLLLAMFTGQTAITDPLAYVFLAARLLQSCIHLASSSIPAVFCRFAAFAVQLAIAAYWAVRLLGM</sequence>
<accession>A0ACC7LV48</accession>
<gene>
    <name evidence="1" type="ORF">ACIKP7_11525</name>
</gene>
<dbReference type="EMBL" id="JBIUGF010000029">
    <property type="protein sequence ID" value="MFJ1338750.1"/>
    <property type="molecule type" value="Genomic_DNA"/>
</dbReference>
<keyword evidence="2" id="KW-1185">Reference proteome</keyword>
<name>A0ACC7LV48_9PSED</name>
<reference evidence="1" key="1">
    <citation type="submission" date="2024-10" db="EMBL/GenBank/DDBJ databases">
        <title>Aeromonas and Pseudomonas from the Cagarras Archipelago, Rio de Janeiro, Brazil.</title>
        <authorList>
            <person name="Canellas A.L.B."/>
            <person name="Laport M.S."/>
        </authorList>
    </citation>
    <scope>NUCLEOTIDE SEQUENCE</scope>
    <source>
        <strain evidence="1">ACP-7</strain>
    </source>
</reference>
<proteinExistence type="predicted"/>
<dbReference type="Proteomes" id="UP001615411">
    <property type="component" value="Unassembled WGS sequence"/>
</dbReference>
<protein>
    <submittedName>
        <fullName evidence="1">MAPEG family protein</fullName>
    </submittedName>
</protein>
<organism evidence="1 2">
    <name type="scientific">Pseudomonas caricapapayae</name>
    <dbReference type="NCBI Taxonomy" id="46678"/>
    <lineage>
        <taxon>Bacteria</taxon>
        <taxon>Pseudomonadati</taxon>
        <taxon>Pseudomonadota</taxon>
        <taxon>Gammaproteobacteria</taxon>
        <taxon>Pseudomonadales</taxon>
        <taxon>Pseudomonadaceae</taxon>
        <taxon>Pseudomonas</taxon>
    </lineage>
</organism>